<reference evidence="1 2" key="1">
    <citation type="submission" date="2019-01" db="EMBL/GenBank/DDBJ databases">
        <title>Spirosoma flava sp. nov., a propanil-degrading bacterium isolated from herbicide-contaminated soil.</title>
        <authorList>
            <person name="Zhang L."/>
            <person name="Jiang J.-D."/>
        </authorList>
    </citation>
    <scope>NUCLEOTIDE SEQUENCE [LARGE SCALE GENOMIC DNA]</scope>
    <source>
        <strain evidence="1 2">TY50</strain>
    </source>
</reference>
<dbReference type="Proteomes" id="UP000290407">
    <property type="component" value="Unassembled WGS sequence"/>
</dbReference>
<comment type="caution">
    <text evidence="1">The sequence shown here is derived from an EMBL/GenBank/DDBJ whole genome shotgun (WGS) entry which is preliminary data.</text>
</comment>
<dbReference type="RefSeq" id="WP_129601632.1">
    <property type="nucleotide sequence ID" value="NZ_SBLB01000003.1"/>
</dbReference>
<accession>A0A4Q2URA9</accession>
<dbReference type="EMBL" id="SBLB01000003">
    <property type="protein sequence ID" value="RYC69359.1"/>
    <property type="molecule type" value="Genomic_DNA"/>
</dbReference>
<evidence type="ECO:0000313" key="2">
    <source>
        <dbReference type="Proteomes" id="UP000290407"/>
    </source>
</evidence>
<protein>
    <submittedName>
        <fullName evidence="1">DUF4249 domain-containing protein</fullName>
    </submittedName>
</protein>
<dbReference type="AlphaFoldDB" id="A0A4Q2URA9"/>
<keyword evidence="2" id="KW-1185">Reference proteome</keyword>
<name>A0A4Q2URA9_9BACT</name>
<sequence>MYTGWPSGSSRLFRVVALLAVVIGLSTCVATFDPTITPNTTLLVVEGILTDQPVTQAITLSQSTSTRDSSSRTPVSQAQVQLIINGTQTVLLTETQPGRYELQPGHFSGRVGDSYQLRFQTANGSRYESTVETMVAVPAIQRVYDQFNPKGPGRFANELYTPSNDIFVDFQDPAGQPNFYLWRTRVFEAQEWCASCQQGRYILEDIGPVGTGPIRVIGCVPDSTLGVYNFYDYICRGSCWDIFYSTRVNVFADVYANGRPQVGRLVAQVPVYQREPAVVDVEQLSLTVGAYRYYRLFEEQTQNTGTLVDTPPAPTVGNVRNLTDPSENVVGYFSASSVAINHYWLSRRNVPLGNYRGLFYAQNRRYPNIETSRGNPPVYGVGVPSAVCIPSPTRTNVQPEGWQ</sequence>
<evidence type="ECO:0000313" key="1">
    <source>
        <dbReference type="EMBL" id="RYC69359.1"/>
    </source>
</evidence>
<dbReference type="Pfam" id="PF14054">
    <property type="entry name" value="DUF4249"/>
    <property type="match status" value="1"/>
</dbReference>
<organism evidence="1 2">
    <name type="scientific">Spirosoma sordidisoli</name>
    <dbReference type="NCBI Taxonomy" id="2502893"/>
    <lineage>
        <taxon>Bacteria</taxon>
        <taxon>Pseudomonadati</taxon>
        <taxon>Bacteroidota</taxon>
        <taxon>Cytophagia</taxon>
        <taxon>Cytophagales</taxon>
        <taxon>Cytophagaceae</taxon>
        <taxon>Spirosoma</taxon>
    </lineage>
</organism>
<dbReference type="InterPro" id="IPR025345">
    <property type="entry name" value="DUF4249"/>
</dbReference>
<proteinExistence type="predicted"/>
<gene>
    <name evidence="1" type="ORF">EQG79_12155</name>
</gene>